<dbReference type="PANTHER" id="PTHR35149">
    <property type="entry name" value="SLL5132 PROTEIN"/>
    <property type="match status" value="1"/>
</dbReference>
<dbReference type="EMBL" id="AM398681">
    <property type="protein sequence ID" value="CAL44232.1"/>
    <property type="molecule type" value="Genomic_DNA"/>
</dbReference>
<gene>
    <name evidence="2" type="ordered locus">FP2171</name>
</gene>
<dbReference type="InterPro" id="IPR004919">
    <property type="entry name" value="GmrSD_N"/>
</dbReference>
<name>A6H1K8_FLAPJ</name>
<keyword evidence="3" id="KW-1185">Reference proteome</keyword>
<evidence type="ECO:0000313" key="3">
    <source>
        <dbReference type="Proteomes" id="UP000006394"/>
    </source>
</evidence>
<dbReference type="GeneID" id="66551642"/>
<dbReference type="PANTHER" id="PTHR35149:SF1">
    <property type="entry name" value="DUF5655 DOMAIN-CONTAINING PROTEIN"/>
    <property type="match status" value="1"/>
</dbReference>
<dbReference type="PATRIC" id="fig|402612.5.peg.2209"/>
<proteinExistence type="predicted"/>
<protein>
    <recommendedName>
        <fullName evidence="1">GmrSD restriction endonucleases N-terminal domain-containing protein</fullName>
    </recommendedName>
</protein>
<dbReference type="AlphaFoldDB" id="A6H1K8"/>
<reference evidence="2 3" key="1">
    <citation type="journal article" date="2007" name="Nat. Biotechnol.">
        <title>Complete genome sequence of the fish pathogen Flavobacterium psychrophilum.</title>
        <authorList>
            <person name="Duchaud E."/>
            <person name="Boussaha M."/>
            <person name="Loux V."/>
            <person name="Bernardet J.F."/>
            <person name="Michel C."/>
            <person name="Kerouault B."/>
            <person name="Mondot S."/>
            <person name="Nicolas P."/>
            <person name="Bossy R."/>
            <person name="Caron C."/>
            <person name="Bessieres P."/>
            <person name="Gibrat J.F."/>
            <person name="Claverol S."/>
            <person name="Dumetz F."/>
            <person name="Le Henaff M."/>
            <person name="Benmansour A."/>
        </authorList>
    </citation>
    <scope>NUCLEOTIDE SEQUENCE [LARGE SCALE GENOMIC DNA]</scope>
    <source>
        <strain evidence="3">ATCC 49511 / DSM 21280 / CIP 103535 / JIP02/86</strain>
    </source>
</reference>
<dbReference type="Proteomes" id="UP000006394">
    <property type="component" value="Chromosome"/>
</dbReference>
<accession>A6H1K8</accession>
<evidence type="ECO:0000259" key="1">
    <source>
        <dbReference type="Pfam" id="PF03235"/>
    </source>
</evidence>
<dbReference type="HOGENOM" id="CLU_032110_0_0_10"/>
<dbReference type="KEGG" id="fps:FP2171"/>
<dbReference type="OrthoDB" id="9798761at2"/>
<sequence>MNIISTLPISKLILNEDTPERTLRVEHYLIPYYQRGYRWEIENVKALLDDIHNFIDSKEEFYCLQPIVVVPNLDENNKRIWEVIDGQQRLTTLYIIFKYLGITKYTILFGERTLSNNFLENLSHEKYNDSNPDFHFMSEAYKCVKKWFENKTKNDMGYVFSFVARLTKDVQVIWYQINELEKIEEEQGDNTIEETKIDIFNRLNIGKIPLTDAELIRALLLSKIKIGLSEREALMRQAEISNEWHQIETTLRNEEFWYFLNNNSIEKTSSAIELVFNLIAEDSKLKYSTYLWFEKQIRAENELDEKVNADELWSKTKDYFNRLFYWYNNSKLYHHIGYLLAIQDNNFNVLKNIISNSNIKKDIFQNWVFDQIVDSIKHIKLENLDYEKNKSELHKVFLLHNIIATDNLNSAQKNVFPFNLYKKIKNDKGWSIEHIHAQQSKEIKESKAMKQWLIDTLKALENIHEIETESKSFDNNEKEVVVKNVIKIDDVLRNEIVKLIQEEKVNYNDFNNLRIKVTRLFESESVHVLDNLALLAKSDNSALNNSIFPVKRNKIIQMEKDGKFIPLTTRNAFLKYYNEKDIQPFYWSKSDKQNYFANIEETIKPFLTKETL</sequence>
<dbReference type="EnsemblBacteria" id="CAL44232">
    <property type="protein sequence ID" value="CAL44232"/>
    <property type="gene ID" value="FP2171"/>
</dbReference>
<organism evidence="2 3">
    <name type="scientific">Flavobacterium psychrophilum (strain ATCC 49511 / DSM 21280 / CIP 103535 / JIP02/86)</name>
    <dbReference type="NCBI Taxonomy" id="402612"/>
    <lineage>
        <taxon>Bacteria</taxon>
        <taxon>Pseudomonadati</taxon>
        <taxon>Bacteroidota</taxon>
        <taxon>Flavobacteriia</taxon>
        <taxon>Flavobacteriales</taxon>
        <taxon>Flavobacteriaceae</taxon>
        <taxon>Flavobacterium</taxon>
    </lineage>
</organism>
<dbReference type="STRING" id="402612.FP2171"/>
<dbReference type="eggNOG" id="COG1479">
    <property type="taxonomic scope" value="Bacteria"/>
</dbReference>
<feature type="domain" description="GmrSD restriction endonucleases N-terminal" evidence="1">
    <location>
        <begin position="28"/>
        <end position="220"/>
    </location>
</feature>
<dbReference type="RefSeq" id="WP_011964267.1">
    <property type="nucleotide sequence ID" value="NC_009613.3"/>
</dbReference>
<dbReference type="Pfam" id="PF03235">
    <property type="entry name" value="GmrSD_N"/>
    <property type="match status" value="1"/>
</dbReference>
<evidence type="ECO:0000313" key="2">
    <source>
        <dbReference type="EMBL" id="CAL44232.1"/>
    </source>
</evidence>